<reference evidence="2 3" key="1">
    <citation type="journal article" date="2020" name="Nat. Food">
        <title>A phased Vanilla planifolia genome enables genetic improvement of flavour and production.</title>
        <authorList>
            <person name="Hasing T."/>
            <person name="Tang H."/>
            <person name="Brym M."/>
            <person name="Khazi F."/>
            <person name="Huang T."/>
            <person name="Chambers A.H."/>
        </authorList>
    </citation>
    <scope>NUCLEOTIDE SEQUENCE [LARGE SCALE GENOMIC DNA]</scope>
    <source>
        <tissue evidence="2">Leaf</tissue>
    </source>
</reference>
<keyword evidence="1" id="KW-0812">Transmembrane</keyword>
<feature type="transmembrane region" description="Helical" evidence="1">
    <location>
        <begin position="20"/>
        <end position="39"/>
    </location>
</feature>
<protein>
    <submittedName>
        <fullName evidence="2">Uncharacterized protein</fullName>
    </submittedName>
</protein>
<dbReference type="AlphaFoldDB" id="A0A835QSZ3"/>
<keyword evidence="1" id="KW-1133">Transmembrane helix</keyword>
<accession>A0A835QSZ3</accession>
<sequence>MAVLTKRGNQLPPEHQSFSLSGLTVLVTGFSIATIFSLLDDSPKECRADGLLAIAMSPCSTPARITLPSSSRALCLHAETAYNAVITTVLSSKVVGPSLILLSIIFAAAHSSRSVSQRLLTFLSGVVLMISYTVVVPSRPTSFYSAASPSPGTAYRTAGFGSTSRWYPTGGDANRLAATASASSAGMQMFRQHAAGACGGYKGERFAEAMGRAVRVSITSGTCICQDLWHLGQQSADRPPAMELFMDYTVA</sequence>
<dbReference type="Proteomes" id="UP000639772">
    <property type="component" value="Chromosome 6"/>
</dbReference>
<evidence type="ECO:0000313" key="3">
    <source>
        <dbReference type="Proteomes" id="UP000639772"/>
    </source>
</evidence>
<name>A0A835QSZ3_VANPL</name>
<keyword evidence="1" id="KW-0472">Membrane</keyword>
<feature type="transmembrane region" description="Helical" evidence="1">
    <location>
        <begin position="81"/>
        <end position="107"/>
    </location>
</feature>
<dbReference type="EMBL" id="JADCNM010000006">
    <property type="protein sequence ID" value="KAG0479090.1"/>
    <property type="molecule type" value="Genomic_DNA"/>
</dbReference>
<comment type="caution">
    <text evidence="2">The sequence shown here is derived from an EMBL/GenBank/DDBJ whole genome shotgun (WGS) entry which is preliminary data.</text>
</comment>
<proteinExistence type="predicted"/>
<evidence type="ECO:0000313" key="2">
    <source>
        <dbReference type="EMBL" id="KAG0479090.1"/>
    </source>
</evidence>
<gene>
    <name evidence="2" type="ORF">HPP92_013809</name>
</gene>
<organism evidence="2 3">
    <name type="scientific">Vanilla planifolia</name>
    <name type="common">Vanilla</name>
    <dbReference type="NCBI Taxonomy" id="51239"/>
    <lineage>
        <taxon>Eukaryota</taxon>
        <taxon>Viridiplantae</taxon>
        <taxon>Streptophyta</taxon>
        <taxon>Embryophyta</taxon>
        <taxon>Tracheophyta</taxon>
        <taxon>Spermatophyta</taxon>
        <taxon>Magnoliopsida</taxon>
        <taxon>Liliopsida</taxon>
        <taxon>Asparagales</taxon>
        <taxon>Orchidaceae</taxon>
        <taxon>Vanilloideae</taxon>
        <taxon>Vanilleae</taxon>
        <taxon>Vanilla</taxon>
    </lineage>
</organism>
<feature type="transmembrane region" description="Helical" evidence="1">
    <location>
        <begin position="119"/>
        <end position="136"/>
    </location>
</feature>
<evidence type="ECO:0000256" key="1">
    <source>
        <dbReference type="SAM" id="Phobius"/>
    </source>
</evidence>